<dbReference type="InterPro" id="IPR012433">
    <property type="entry name" value="Imm11"/>
</dbReference>
<evidence type="ECO:0000259" key="1">
    <source>
        <dbReference type="Pfam" id="PF07791"/>
    </source>
</evidence>
<sequence length="183" mass="20848">MFYEICPNSDDLRFSAAIMQGRRNRTLYDEFDLLSEKFIFHYDSEFLPDYITTDTPLRLYSKKFRKVIDDYCTDSDSHRWIPAHIISARSGESETVYIIDLPLVDVLNYNLTQTTEVKISLPNYNPPDTVIITHPVIDRHSAQGLSIFRQLNLLSTAIVSEGLANALLDNGCTGCAFLIVEST</sequence>
<dbReference type="Proteomes" id="UP001596317">
    <property type="component" value="Unassembled WGS sequence"/>
</dbReference>
<organism evidence="4 5">
    <name type="scientific">Deinococcus multiflagellatus</name>
    <dbReference type="NCBI Taxonomy" id="1656887"/>
    <lineage>
        <taxon>Bacteria</taxon>
        <taxon>Thermotogati</taxon>
        <taxon>Deinococcota</taxon>
        <taxon>Deinococci</taxon>
        <taxon>Deinococcales</taxon>
        <taxon>Deinococcaceae</taxon>
        <taxon>Deinococcus</taxon>
    </lineage>
</organism>
<accession>A0ABW1ZVA5</accession>
<evidence type="ECO:0000313" key="5">
    <source>
        <dbReference type="Proteomes" id="UP001596317"/>
    </source>
</evidence>
<evidence type="ECO:0000313" key="3">
    <source>
        <dbReference type="EMBL" id="MFC6663740.1"/>
    </source>
</evidence>
<reference evidence="4" key="1">
    <citation type="journal article" date="2014" name="Int. J. Syst. Evol. Microbiol.">
        <title>Complete genome of a new Firmicutes species belonging to the dominant human colonic microbiota ('Ruminococcus bicirculans') reveals two chromosomes and a selective capacity to utilize plant glucans.</title>
        <authorList>
            <consortium name="NISC Comparative Sequencing Program"/>
            <person name="Wegmann U."/>
            <person name="Louis P."/>
            <person name="Goesmann A."/>
            <person name="Henrissat B."/>
            <person name="Duncan S.H."/>
            <person name="Flint H.J."/>
        </authorList>
    </citation>
    <scope>NUCLEOTIDE SEQUENCE</scope>
    <source>
        <strain evidence="4">NBRC 112888</strain>
    </source>
</reference>
<name>A0ABW1ZVA5_9DEIO</name>
<comment type="caution">
    <text evidence="4">The sequence shown here is derived from an EMBL/GenBank/DDBJ whole genome shotgun (WGS) entry which is preliminary data.</text>
</comment>
<evidence type="ECO:0000313" key="4">
    <source>
        <dbReference type="EMBL" id="MFC6663745.1"/>
    </source>
</evidence>
<dbReference type="EMBL" id="JBHSWB010000004">
    <property type="protein sequence ID" value="MFC6663745.1"/>
    <property type="molecule type" value="Genomic_DNA"/>
</dbReference>
<proteinExistence type="predicted"/>
<dbReference type="Pfam" id="PF07791">
    <property type="entry name" value="Imm11"/>
    <property type="match status" value="1"/>
</dbReference>
<feature type="domain" description="Immunity MXAN-0049 protein" evidence="1">
    <location>
        <begin position="9"/>
        <end position="178"/>
    </location>
</feature>
<reference evidence="4" key="3">
    <citation type="submission" date="2024-09" db="EMBL/GenBank/DDBJ databases">
        <authorList>
            <person name="Sun Q."/>
            <person name="Mori K."/>
        </authorList>
    </citation>
    <scope>NUCLEOTIDE SEQUENCE</scope>
    <source>
        <strain evidence="4">NBRC 112888</strain>
    </source>
</reference>
<keyword evidence="5" id="KW-1185">Reference proteome</keyword>
<dbReference type="EMBL" id="JBHSWB010000002">
    <property type="protein sequence ID" value="MFC6663048.1"/>
    <property type="molecule type" value="Genomic_DNA"/>
</dbReference>
<dbReference type="EMBL" id="JBHSWB010000004">
    <property type="protein sequence ID" value="MFC6663740.1"/>
    <property type="molecule type" value="Genomic_DNA"/>
</dbReference>
<protein>
    <submittedName>
        <fullName evidence="4">Imm11 family protein</fullName>
    </submittedName>
</protein>
<dbReference type="RefSeq" id="WP_224612944.1">
    <property type="nucleotide sequence ID" value="NZ_JAIQXV010000069.1"/>
</dbReference>
<evidence type="ECO:0000313" key="2">
    <source>
        <dbReference type="EMBL" id="MFC6663048.1"/>
    </source>
</evidence>
<reference evidence="5" key="2">
    <citation type="journal article" date="2019" name="Int. J. Syst. Evol. Microbiol.">
        <title>The Global Catalogue of Microorganisms (GCM) 10K type strain sequencing project: providing services to taxonomists for standard genome sequencing and annotation.</title>
        <authorList>
            <consortium name="The Broad Institute Genomics Platform"/>
            <consortium name="The Broad Institute Genome Sequencing Center for Infectious Disease"/>
            <person name="Wu L."/>
            <person name="Ma J."/>
        </authorList>
    </citation>
    <scope>NUCLEOTIDE SEQUENCE [LARGE SCALE GENOMIC DNA]</scope>
    <source>
        <strain evidence="5">CCUG 63830</strain>
    </source>
</reference>
<gene>
    <name evidence="2" type="ORF">ACFP90_23675</name>
    <name evidence="3" type="ORF">ACFP90_27440</name>
    <name evidence="4" type="ORF">ACFP90_27485</name>
</gene>